<dbReference type="Proteomes" id="UP000305654">
    <property type="component" value="Unassembled WGS sequence"/>
</dbReference>
<organism evidence="1 2">
    <name type="scientific">Lichenicoccus roseus</name>
    <dbReference type="NCBI Taxonomy" id="2683649"/>
    <lineage>
        <taxon>Bacteria</taxon>
        <taxon>Pseudomonadati</taxon>
        <taxon>Pseudomonadota</taxon>
        <taxon>Alphaproteobacteria</taxon>
        <taxon>Acetobacterales</taxon>
        <taxon>Acetobacteraceae</taxon>
        <taxon>Lichenicoccus</taxon>
    </lineage>
</organism>
<dbReference type="AlphaFoldDB" id="A0A5R9IZ98"/>
<evidence type="ECO:0000313" key="1">
    <source>
        <dbReference type="EMBL" id="TLU70632.1"/>
    </source>
</evidence>
<evidence type="ECO:0000313" key="2">
    <source>
        <dbReference type="Proteomes" id="UP000305654"/>
    </source>
</evidence>
<dbReference type="CDD" id="cd00719">
    <property type="entry name" value="GIY-YIG_SF"/>
    <property type="match status" value="1"/>
</dbReference>
<protein>
    <submittedName>
        <fullName evidence="1">GIY-YIG nuclease family protein</fullName>
    </submittedName>
</protein>
<proteinExistence type="predicted"/>
<keyword evidence="2" id="KW-1185">Reference proteome</keyword>
<dbReference type="RefSeq" id="WP_138327966.1">
    <property type="nucleotide sequence ID" value="NZ_VCDI01000012.1"/>
</dbReference>
<sequence length="162" mass="18740">MLGLIKSYGLHWHNDRVFWGKPRVAGTLLGAASKGRAARKIDFRDQRGIYALYANYELVYVGQTGSGDDRLFKRLRTHNRDHLSERWNRFSWFGTQWVTKQGVLSADTSSLKADVAQVLNILEAISTAISEPRLNLQRGKWSMAKQYYQCRLEEDEEDEEDK</sequence>
<reference evidence="1 2" key="1">
    <citation type="submission" date="2019-05" db="EMBL/GenBank/DDBJ databases">
        <authorList>
            <person name="Pankratov T."/>
            <person name="Grouzdev D."/>
        </authorList>
    </citation>
    <scope>NUCLEOTIDE SEQUENCE [LARGE SCALE GENOMIC DNA]</scope>
    <source>
        <strain evidence="1 2">KEBCLARHB70R</strain>
    </source>
</reference>
<gene>
    <name evidence="1" type="ORF">FE263_20785</name>
</gene>
<dbReference type="OrthoDB" id="1493526at2"/>
<name>A0A5R9IZ98_9PROT</name>
<comment type="caution">
    <text evidence="1">The sequence shown here is derived from an EMBL/GenBank/DDBJ whole genome shotgun (WGS) entry which is preliminary data.</text>
</comment>
<dbReference type="EMBL" id="VCDI01000012">
    <property type="protein sequence ID" value="TLU70632.1"/>
    <property type="molecule type" value="Genomic_DNA"/>
</dbReference>
<accession>A0A5R9IZ98</accession>